<dbReference type="STRING" id="522772.Dacet_2125"/>
<keyword evidence="3 7" id="KW-0812">Transmembrane</keyword>
<reference evidence="9 10" key="1">
    <citation type="journal article" date="2010" name="Stand. Genomic Sci.">
        <title>Complete genome sequence of Denitrovibrio acetiphilus type strain (N2460).</title>
        <authorList>
            <person name="Kiss H."/>
            <person name="Lang E."/>
            <person name="Lapidus A."/>
            <person name="Copeland A."/>
            <person name="Nolan M."/>
            <person name="Glavina Del Rio T."/>
            <person name="Chen F."/>
            <person name="Lucas S."/>
            <person name="Tice H."/>
            <person name="Cheng J.F."/>
            <person name="Han C."/>
            <person name="Goodwin L."/>
            <person name="Pitluck S."/>
            <person name="Liolios K."/>
            <person name="Pati A."/>
            <person name="Ivanova N."/>
            <person name="Mavromatis K."/>
            <person name="Chen A."/>
            <person name="Palaniappan K."/>
            <person name="Land M."/>
            <person name="Hauser L."/>
            <person name="Chang Y.J."/>
            <person name="Jeffries C.D."/>
            <person name="Detter J.C."/>
            <person name="Brettin T."/>
            <person name="Spring S."/>
            <person name="Rohde M."/>
            <person name="Goker M."/>
            <person name="Woyke T."/>
            <person name="Bristow J."/>
            <person name="Eisen J.A."/>
            <person name="Markowitz V."/>
            <person name="Hugenholtz P."/>
            <person name="Kyrpides N.C."/>
            <person name="Klenk H.P."/>
        </authorList>
    </citation>
    <scope>NUCLEOTIDE SEQUENCE [LARGE SCALE GENOMIC DNA]</scope>
    <source>
        <strain evidence="10">DSM 12809 / NBRC 114555 / N2460</strain>
    </source>
</reference>
<evidence type="ECO:0000313" key="9">
    <source>
        <dbReference type="EMBL" id="ADD68887.1"/>
    </source>
</evidence>
<dbReference type="Proteomes" id="UP000002012">
    <property type="component" value="Chromosome"/>
</dbReference>
<organism evidence="9 10">
    <name type="scientific">Denitrovibrio acetiphilus (strain DSM 12809 / NBRC 114555 / N2460)</name>
    <dbReference type="NCBI Taxonomy" id="522772"/>
    <lineage>
        <taxon>Bacteria</taxon>
        <taxon>Pseudomonadati</taxon>
        <taxon>Deferribacterota</taxon>
        <taxon>Deferribacteres</taxon>
        <taxon>Deferribacterales</taxon>
        <taxon>Geovibrionaceae</taxon>
        <taxon>Denitrovibrio</taxon>
    </lineage>
</organism>
<keyword evidence="6 7" id="KW-0472">Membrane</keyword>
<accession>D4H296</accession>
<dbReference type="KEGG" id="dap:Dacet_2125"/>
<keyword evidence="5 7" id="KW-1133">Transmembrane helix</keyword>
<dbReference type="PANTHER" id="PTHR31272">
    <property type="entry name" value="CYTOCHROME C-TYPE BIOGENESIS PROTEIN HI_1454-RELATED"/>
    <property type="match status" value="1"/>
</dbReference>
<feature type="transmembrane region" description="Helical" evidence="7">
    <location>
        <begin position="20"/>
        <end position="51"/>
    </location>
</feature>
<evidence type="ECO:0000256" key="6">
    <source>
        <dbReference type="ARBA" id="ARBA00023136"/>
    </source>
</evidence>
<dbReference type="AlphaFoldDB" id="D4H296"/>
<feature type="transmembrane region" description="Helical" evidence="7">
    <location>
        <begin position="208"/>
        <end position="227"/>
    </location>
</feature>
<evidence type="ECO:0000256" key="1">
    <source>
        <dbReference type="ARBA" id="ARBA00004141"/>
    </source>
</evidence>
<proteinExistence type="inferred from homology"/>
<dbReference type="GO" id="GO:0016020">
    <property type="term" value="C:membrane"/>
    <property type="evidence" value="ECO:0007669"/>
    <property type="project" value="UniProtKB-SubCell"/>
</dbReference>
<dbReference type="RefSeq" id="WP_013011390.1">
    <property type="nucleotide sequence ID" value="NC_013943.1"/>
</dbReference>
<evidence type="ECO:0000256" key="4">
    <source>
        <dbReference type="ARBA" id="ARBA00022748"/>
    </source>
</evidence>
<dbReference type="EMBL" id="CP001968">
    <property type="protein sequence ID" value="ADD68887.1"/>
    <property type="molecule type" value="Genomic_DNA"/>
</dbReference>
<keyword evidence="10" id="KW-1185">Reference proteome</keyword>
<feature type="transmembrane region" description="Helical" evidence="7">
    <location>
        <begin position="167"/>
        <end position="187"/>
    </location>
</feature>
<protein>
    <submittedName>
        <fullName evidence="9">Cytochrome c biogenesis protein transmembrane region</fullName>
    </submittedName>
</protein>
<dbReference type="PANTHER" id="PTHR31272:SF6">
    <property type="entry name" value="CYTOCHROME C-TYPE BIOGENESIS CCDA-LIKE CHLOROPLASTIC PROTEIN"/>
    <property type="match status" value="1"/>
</dbReference>
<keyword evidence="4" id="KW-0201">Cytochrome c-type biogenesis</keyword>
<dbReference type="OrthoDB" id="9809733at2"/>
<feature type="transmembrane region" description="Helical" evidence="7">
    <location>
        <begin position="135"/>
        <end position="161"/>
    </location>
</feature>
<dbReference type="InterPro" id="IPR051790">
    <property type="entry name" value="Cytochrome_c-biogenesis_DsbD"/>
</dbReference>
<dbReference type="HOGENOM" id="CLU_053225_0_2_0"/>
<comment type="subcellular location">
    <subcellularLocation>
        <location evidence="1">Membrane</location>
        <topology evidence="1">Multi-pass membrane protein</topology>
    </subcellularLocation>
</comment>
<evidence type="ECO:0000256" key="3">
    <source>
        <dbReference type="ARBA" id="ARBA00022692"/>
    </source>
</evidence>
<dbReference type="InParanoid" id="D4H296"/>
<gene>
    <name evidence="9" type="ordered locus">Dacet_2125</name>
</gene>
<evidence type="ECO:0000259" key="8">
    <source>
        <dbReference type="Pfam" id="PF02683"/>
    </source>
</evidence>
<feature type="transmembrane region" description="Helical" evidence="7">
    <location>
        <begin position="63"/>
        <end position="88"/>
    </location>
</feature>
<dbReference type="GO" id="GO:0017004">
    <property type="term" value="P:cytochrome complex assembly"/>
    <property type="evidence" value="ECO:0007669"/>
    <property type="project" value="UniProtKB-KW"/>
</dbReference>
<name>D4H296_DENA2</name>
<evidence type="ECO:0000256" key="2">
    <source>
        <dbReference type="ARBA" id="ARBA00006143"/>
    </source>
</evidence>
<evidence type="ECO:0000256" key="5">
    <source>
        <dbReference type="ARBA" id="ARBA00022989"/>
    </source>
</evidence>
<comment type="similarity">
    <text evidence="2">Belongs to the DsbD family.</text>
</comment>
<dbReference type="PaxDb" id="522772-Dacet_2125"/>
<feature type="transmembrane region" description="Helical" evidence="7">
    <location>
        <begin position="94"/>
        <end position="114"/>
    </location>
</feature>
<evidence type="ECO:0000313" key="10">
    <source>
        <dbReference type="Proteomes" id="UP000002012"/>
    </source>
</evidence>
<dbReference type="InterPro" id="IPR003834">
    <property type="entry name" value="Cyt_c_assmbl_TM_dom"/>
</dbReference>
<evidence type="ECO:0000256" key="7">
    <source>
        <dbReference type="SAM" id="Phobius"/>
    </source>
</evidence>
<dbReference type="Pfam" id="PF02683">
    <property type="entry name" value="DsbD_TM"/>
    <property type="match status" value="1"/>
</dbReference>
<sequence length="230" mass="24272" precursor="true">MNIEAYLNYAASVILSNAGWAPLIAFAAGLATSFTPCSVGGIPLLIGYIGGTDVRNSSKAFKLSLLFAIGGAVVYTLLGFTVSFAGSFIALSKVWYIILGILMTMMALQIMDVFEFIPSGNFISRDIRKGYAGAIVAGALSGLFSSPCSTPVLVAILSIAAKSGNTAYGVLLLFSYSIGHSILLIACGTSASFANRILQQKRYHQATVVIKYMLAIVILAAGLYLFYLGF</sequence>
<dbReference type="eggNOG" id="COG4232">
    <property type="taxonomic scope" value="Bacteria"/>
</dbReference>
<feature type="domain" description="Cytochrome C biogenesis protein transmembrane" evidence="8">
    <location>
        <begin position="24"/>
        <end position="225"/>
    </location>
</feature>